<evidence type="ECO:0000256" key="4">
    <source>
        <dbReference type="ARBA" id="ARBA00022692"/>
    </source>
</evidence>
<evidence type="ECO:0000256" key="12">
    <source>
        <dbReference type="SAM" id="SignalP"/>
    </source>
</evidence>
<dbReference type="Gene3D" id="2.40.170.20">
    <property type="entry name" value="TonB-dependent receptor, beta-barrel domain"/>
    <property type="match status" value="1"/>
</dbReference>
<feature type="signal peptide" evidence="12">
    <location>
        <begin position="1"/>
        <end position="35"/>
    </location>
</feature>
<dbReference type="PANTHER" id="PTHR30069">
    <property type="entry name" value="TONB-DEPENDENT OUTER MEMBRANE RECEPTOR"/>
    <property type="match status" value="1"/>
</dbReference>
<feature type="domain" description="TonB-dependent receptor plug" evidence="14">
    <location>
        <begin position="62"/>
        <end position="166"/>
    </location>
</feature>
<comment type="caution">
    <text evidence="15">The sequence shown here is derived from an EMBL/GenBank/DDBJ whole genome shotgun (WGS) entry which is preliminary data.</text>
</comment>
<reference evidence="15 16" key="1">
    <citation type="submission" date="2020-03" db="EMBL/GenBank/DDBJ databases">
        <title>Genomic Encyclopedia of Type Strains, Phase IV (KMG-V): Genome sequencing to study the core and pangenomes of soil and plant-associated prokaryotes.</title>
        <authorList>
            <person name="Whitman W."/>
        </authorList>
    </citation>
    <scope>NUCLEOTIDE SEQUENCE [LARGE SCALE GENOMIC DNA]</scope>
    <source>
        <strain evidence="15 16">1B</strain>
    </source>
</reference>
<evidence type="ECO:0000313" key="16">
    <source>
        <dbReference type="Proteomes" id="UP000717634"/>
    </source>
</evidence>
<evidence type="ECO:0000256" key="9">
    <source>
        <dbReference type="ARBA" id="ARBA00023237"/>
    </source>
</evidence>
<keyword evidence="4 10" id="KW-0812">Transmembrane</keyword>
<dbReference type="Pfam" id="PF00593">
    <property type="entry name" value="TonB_dep_Rec_b-barrel"/>
    <property type="match status" value="1"/>
</dbReference>
<dbReference type="PROSITE" id="PS52016">
    <property type="entry name" value="TONB_DEPENDENT_REC_3"/>
    <property type="match status" value="1"/>
</dbReference>
<proteinExistence type="inferred from homology"/>
<dbReference type="EMBL" id="JAAVTK010000005">
    <property type="protein sequence ID" value="NKI89645.1"/>
    <property type="molecule type" value="Genomic_DNA"/>
</dbReference>
<evidence type="ECO:0000256" key="2">
    <source>
        <dbReference type="ARBA" id="ARBA00022448"/>
    </source>
</evidence>
<evidence type="ECO:0000256" key="8">
    <source>
        <dbReference type="ARBA" id="ARBA00023170"/>
    </source>
</evidence>
<dbReference type="InterPro" id="IPR000531">
    <property type="entry name" value="Beta-barrel_TonB"/>
</dbReference>
<dbReference type="CDD" id="cd01347">
    <property type="entry name" value="ligand_gated_channel"/>
    <property type="match status" value="1"/>
</dbReference>
<organism evidence="15 16">
    <name type="scientific">Hymenobacter artigasi</name>
    <dbReference type="NCBI Taxonomy" id="2719616"/>
    <lineage>
        <taxon>Bacteria</taxon>
        <taxon>Pseudomonadati</taxon>
        <taxon>Bacteroidota</taxon>
        <taxon>Cytophagia</taxon>
        <taxon>Cytophagales</taxon>
        <taxon>Hymenobacteraceae</taxon>
        <taxon>Hymenobacter</taxon>
    </lineage>
</organism>
<dbReference type="InterPro" id="IPR012910">
    <property type="entry name" value="Plug_dom"/>
</dbReference>
<keyword evidence="8 15" id="KW-0675">Receptor</keyword>
<protein>
    <submittedName>
        <fullName evidence="15">TonB-dependent heme/hemoglobin receptor</fullName>
    </submittedName>
</protein>
<keyword evidence="9 10" id="KW-0998">Cell outer membrane</keyword>
<dbReference type="InterPro" id="IPR037066">
    <property type="entry name" value="Plug_dom_sf"/>
</dbReference>
<dbReference type="PANTHER" id="PTHR30069:SF29">
    <property type="entry name" value="HEMOGLOBIN AND HEMOGLOBIN-HAPTOGLOBIN-BINDING PROTEIN 1-RELATED"/>
    <property type="match status" value="1"/>
</dbReference>
<evidence type="ECO:0000259" key="14">
    <source>
        <dbReference type="Pfam" id="PF07715"/>
    </source>
</evidence>
<feature type="domain" description="TonB-dependent receptor-like beta-barrel" evidence="13">
    <location>
        <begin position="303"/>
        <end position="716"/>
    </location>
</feature>
<keyword evidence="7 10" id="KW-0472">Membrane</keyword>
<feature type="chain" id="PRO_5047465403" evidence="12">
    <location>
        <begin position="36"/>
        <end position="742"/>
    </location>
</feature>
<evidence type="ECO:0000256" key="3">
    <source>
        <dbReference type="ARBA" id="ARBA00022452"/>
    </source>
</evidence>
<evidence type="ECO:0000259" key="13">
    <source>
        <dbReference type="Pfam" id="PF00593"/>
    </source>
</evidence>
<dbReference type="SUPFAM" id="SSF56935">
    <property type="entry name" value="Porins"/>
    <property type="match status" value="1"/>
</dbReference>
<dbReference type="InterPro" id="IPR039426">
    <property type="entry name" value="TonB-dep_rcpt-like"/>
</dbReference>
<evidence type="ECO:0000256" key="1">
    <source>
        <dbReference type="ARBA" id="ARBA00004571"/>
    </source>
</evidence>
<dbReference type="Pfam" id="PF07715">
    <property type="entry name" value="Plug"/>
    <property type="match status" value="1"/>
</dbReference>
<keyword evidence="3 10" id="KW-1134">Transmembrane beta strand</keyword>
<keyword evidence="2 10" id="KW-0813">Transport</keyword>
<keyword evidence="5 12" id="KW-0732">Signal</keyword>
<comment type="subcellular location">
    <subcellularLocation>
        <location evidence="1 10">Cell outer membrane</location>
        <topology evidence="1 10">Multi-pass membrane protein</topology>
    </subcellularLocation>
</comment>
<dbReference type="Proteomes" id="UP000717634">
    <property type="component" value="Unassembled WGS sequence"/>
</dbReference>
<dbReference type="Gene3D" id="2.170.130.10">
    <property type="entry name" value="TonB-dependent receptor, plug domain"/>
    <property type="match status" value="1"/>
</dbReference>
<comment type="similarity">
    <text evidence="10 11">Belongs to the TonB-dependent receptor family.</text>
</comment>
<evidence type="ECO:0000256" key="5">
    <source>
        <dbReference type="ARBA" id="ARBA00022729"/>
    </source>
</evidence>
<sequence length="742" mass="80864">MTNTYSHRLNLNARSKALVLLGTALLAGGAQVAQAQAPADTLRRQRLGEVVVTANRTATARSQVPQQIQVISRQDIQQTPALEFTDVLKKNASVDIVQYPGLLAGVGIRGFRPQTGGLNQRTLLLVDGRPAGTANLATLDLNGVEQIEVLKGPASALYGSQAMGGVVNVLTRKSRGEVRTALSAGYGSYRTFRIGAATGGNITKGLDFDLSFGLYDRAQDYKLGEGGVFRRWLDGGSATKYYADGTTLSTDDARADGQRRAFTKLGYYSGALRLGYQLSEKWRVDVRGERFVARGVQAPNDIFYGDLGPSTKDIGRQNIDLSATGDYARHQLFVRGYASQETNDNNTLADFNNVAIAPYRSFQSELQWRGLQVKDVIKLGRQAITVGVDRNEARSNSLRFNAAGANLAPFSPNYELNTTGVYAQGQLRLLGDKLVLTPGARYDFITYRSQATDLLTTFTPGQKTNPFFSPSLGAQLEVLDGLRAHGTIGRAYVTPDAFNVAGFSQSVSATGTPRTAAITQGNPDLKNENSVTWDAGLRFDRPATGFAADVTYFATRVQDRITTRVSNPVGETTPEGYLVRSRTNYVNANDSNIRGLEAEAGYDFGALADSRYVLRVFAGGTKISRAEDVVNNVDGSQTTRDIFNVAKLSGNYGVAYDGKHGLRARLTGHYVGTRRDTDFTDSKSPQIEYPRYMTLDFSAGYTLAERHTLSVLVNNLTDENYYEKRGFNLPGRNISGRYTLTF</sequence>
<evidence type="ECO:0000256" key="6">
    <source>
        <dbReference type="ARBA" id="ARBA00023077"/>
    </source>
</evidence>
<gene>
    <name evidence="15" type="ORF">HBN54_002243</name>
</gene>
<dbReference type="InterPro" id="IPR036942">
    <property type="entry name" value="Beta-barrel_TonB_sf"/>
</dbReference>
<keyword evidence="16" id="KW-1185">Reference proteome</keyword>
<name>A0ABX1HHH4_9BACT</name>
<evidence type="ECO:0000256" key="7">
    <source>
        <dbReference type="ARBA" id="ARBA00023136"/>
    </source>
</evidence>
<keyword evidence="6 11" id="KW-0798">TonB box</keyword>
<dbReference type="RefSeq" id="WP_168673255.1">
    <property type="nucleotide sequence ID" value="NZ_JAAVTK010000005.1"/>
</dbReference>
<evidence type="ECO:0000313" key="15">
    <source>
        <dbReference type="EMBL" id="NKI89645.1"/>
    </source>
</evidence>
<evidence type="ECO:0000256" key="11">
    <source>
        <dbReference type="RuleBase" id="RU003357"/>
    </source>
</evidence>
<accession>A0ABX1HHH4</accession>
<evidence type="ECO:0000256" key="10">
    <source>
        <dbReference type="PROSITE-ProRule" id="PRU01360"/>
    </source>
</evidence>